<organism evidence="9 10">
    <name type="scientific">Edaphobacter modestus</name>
    <dbReference type="NCBI Taxonomy" id="388466"/>
    <lineage>
        <taxon>Bacteria</taxon>
        <taxon>Pseudomonadati</taxon>
        <taxon>Acidobacteriota</taxon>
        <taxon>Terriglobia</taxon>
        <taxon>Terriglobales</taxon>
        <taxon>Acidobacteriaceae</taxon>
        <taxon>Edaphobacter</taxon>
    </lineage>
</organism>
<evidence type="ECO:0000259" key="8">
    <source>
        <dbReference type="Pfam" id="PF04357"/>
    </source>
</evidence>
<keyword evidence="5" id="KW-0175">Coiled coil</keyword>
<feature type="domain" description="Translocation and assembly module TamB C-terminal" evidence="8">
    <location>
        <begin position="1048"/>
        <end position="1217"/>
    </location>
</feature>
<dbReference type="OrthoDB" id="98258at2"/>
<dbReference type="PANTHER" id="PTHR36985:SF1">
    <property type="entry name" value="TRANSLOCATION AND ASSEMBLY MODULE SUBUNIT TAMB"/>
    <property type="match status" value="1"/>
</dbReference>
<sequence>MDHEARRGGAVSEQQVPPTRPPDDDHRRRLEERLEEKRQQLEHRLEEKKERIEQKLKQVKRSIAARITRGTLWIIGGILLLVVVLLGAFAWYTTTPDFERRVAAELVTVLGDATGGRVELKRVRFRLAHLEVQADGLVIHGLEGPEEAPYLSVDRILLRVKIVNLFSRVVTRGLASHVSLNYLRVDHPQFHLIVDKDGRTNQPVPKHPRTSNTPITDTLLDLRARSVEIANGVARINDRAIPFDLAARDLEAEIHYIFHTDRYGAEIDLKDLRTRLKNEAEARSSLHMEAELGRDEADLSRLELRTGERSQLQISGTLRHFSTPEWQATATGSLDLSQIAMLTGVDGLKAGSIDLNLRGRNCVASTPQSEKKPPLWRRLRPQQQQKVQQPAAHEPGCPAMFLVAGSAKLRGAGYRDEYVTLRGIDATTQIRMTPAELAVTEIAARLPGGGSVTGDLRIENWIGETPVESSESPTVKAAASTANKTAATLNAKTPVSKVPEIKPSHAYVNAVLNGVPLRSIMDITAGSYGDLGFDTAVSGPVKVQWGGTAKDVADTVELDGDLKLAPTGVRRPGIFSNVPLTGQVLAHYTGRNETVQIQQIHLQTPQSTVEASGILGVNLGDPLTALHVDLTVRDLEEYNQLLTSLGLEGNGKKGSAAIPVRLHGALHFTGTAQGMARDLDVKGHVEASEIEFAMGSTDALIDSLVADAEYSPNTGVAVADSTIHRGTAVLNASGTVQPRREVSRRGVETFVWDNGLAIDAQLRLAEAKIPDLLEIAGQQQKVPVTGTIAANAHVTGTIEDLDGNGHVSLRDGVAYGESYEAVSADLTAKGKAIDATHVSLKLHGFAVTGNGGYDMGTEHFHGHLEGHDLLLSKFDTIKKKGADVDGRLTLLVDANGTATEPALNANIKLSGVTYAGQPMGEASAEAHSQQSRLFFTANASLVGAALSLQGQTDLTGDYPTQAKLSLANLDISRPLTMFGPKDIKAQSSIAGVATINGPLKTPKALNGSAELNAVDVKLQGIELKAAEPLRVNLRDGLATIEQFHIVGQDTDLQFSGTAQLFGATDPKGGKLNVKGGGGMSMALLHTLDPDVLSSGRVQFTMTVGGVVGNPKLSGKVQLEHVNMALDGVPNGLSDMNGTLIFTDDRLQLQNVTGKTGGGELKLGGSLFFRNGFYVDLTATGDAVRVRMYGLSATANANLKLQGTASSSLLSGSILVTRFGVGPDVDFAAFAGSGSAISAPPDPDAPSNKIRLEVRITSAPQLDFQNSYAKLAGSVDLNIRGTVATPSILGRIQITDGSATFASTNYQLQRGDIYFTNPVRIDPTIDIDAMAQVENYEITVGLHGTASNLKPTYRSEPPLSEADVFALLALGRTQEEAQIYQESQIAAGTDPTTSALLSGALNATVSSRVEKLFGVGSVKIDPAFVGTLGNSSARITIQEQISKQITAIFATNVNTSAQQLIQVQYDLTHNSSIVVTRDESGVFSIVYKLRRRYR</sequence>
<evidence type="ECO:0000256" key="5">
    <source>
        <dbReference type="SAM" id="Coils"/>
    </source>
</evidence>
<evidence type="ECO:0000256" key="2">
    <source>
        <dbReference type="ARBA" id="ARBA00022692"/>
    </source>
</evidence>
<dbReference type="InterPro" id="IPR007452">
    <property type="entry name" value="TamB_C"/>
</dbReference>
<reference evidence="9 10" key="1">
    <citation type="submission" date="2019-02" db="EMBL/GenBank/DDBJ databases">
        <title>Genomic Encyclopedia of Archaeal and Bacterial Type Strains, Phase II (KMG-II): from individual species to whole genera.</title>
        <authorList>
            <person name="Goeker M."/>
        </authorList>
    </citation>
    <scope>NUCLEOTIDE SEQUENCE [LARGE SCALE GENOMIC DNA]</scope>
    <source>
        <strain evidence="9 10">DSM 18101</strain>
    </source>
</reference>
<evidence type="ECO:0000256" key="3">
    <source>
        <dbReference type="ARBA" id="ARBA00022989"/>
    </source>
</evidence>
<evidence type="ECO:0000313" key="10">
    <source>
        <dbReference type="Proteomes" id="UP000292958"/>
    </source>
</evidence>
<keyword evidence="10" id="KW-1185">Reference proteome</keyword>
<proteinExistence type="predicted"/>
<comment type="caution">
    <text evidence="9">The sequence shown here is derived from an EMBL/GenBank/DDBJ whole genome shotgun (WGS) entry which is preliminary data.</text>
</comment>
<dbReference type="GO" id="GO:0005886">
    <property type="term" value="C:plasma membrane"/>
    <property type="evidence" value="ECO:0007669"/>
    <property type="project" value="InterPro"/>
</dbReference>
<dbReference type="GO" id="GO:0009306">
    <property type="term" value="P:protein secretion"/>
    <property type="evidence" value="ECO:0007669"/>
    <property type="project" value="InterPro"/>
</dbReference>
<feature type="domain" description="Translocation and assembly module TamB C-terminal" evidence="8">
    <location>
        <begin position="1239"/>
        <end position="1489"/>
    </location>
</feature>
<protein>
    <submittedName>
        <fullName evidence="9">Translocation and assembly module TamB</fullName>
    </submittedName>
</protein>
<feature type="coiled-coil region" evidence="5">
    <location>
        <begin position="27"/>
        <end position="65"/>
    </location>
</feature>
<evidence type="ECO:0000256" key="4">
    <source>
        <dbReference type="ARBA" id="ARBA00023136"/>
    </source>
</evidence>
<dbReference type="GO" id="GO:0097347">
    <property type="term" value="C:TAM protein secretion complex"/>
    <property type="evidence" value="ECO:0007669"/>
    <property type="project" value="TreeGrafter"/>
</dbReference>
<evidence type="ECO:0000256" key="7">
    <source>
        <dbReference type="SAM" id="Phobius"/>
    </source>
</evidence>
<dbReference type="EMBL" id="SHKW01000001">
    <property type="protein sequence ID" value="RZU40081.1"/>
    <property type="molecule type" value="Genomic_DNA"/>
</dbReference>
<keyword evidence="2 7" id="KW-0812">Transmembrane</keyword>
<keyword evidence="3 7" id="KW-1133">Transmembrane helix</keyword>
<gene>
    <name evidence="9" type="ORF">BDD14_1505</name>
</gene>
<keyword evidence="4 7" id="KW-0472">Membrane</keyword>
<feature type="region of interest" description="Disordered" evidence="6">
    <location>
        <begin position="1"/>
        <end position="27"/>
    </location>
</feature>
<dbReference type="PANTHER" id="PTHR36985">
    <property type="entry name" value="TRANSLOCATION AND ASSEMBLY MODULE SUBUNIT TAMB"/>
    <property type="match status" value="1"/>
</dbReference>
<evidence type="ECO:0000256" key="1">
    <source>
        <dbReference type="ARBA" id="ARBA00004167"/>
    </source>
</evidence>
<evidence type="ECO:0000256" key="6">
    <source>
        <dbReference type="SAM" id="MobiDB-lite"/>
    </source>
</evidence>
<evidence type="ECO:0000313" key="9">
    <source>
        <dbReference type="EMBL" id="RZU40081.1"/>
    </source>
</evidence>
<name>A0A4Q7YST7_9BACT</name>
<accession>A0A4Q7YST7</accession>
<comment type="subcellular location">
    <subcellularLocation>
        <location evidence="1">Membrane</location>
        <topology evidence="1">Single-pass membrane protein</topology>
    </subcellularLocation>
</comment>
<dbReference type="Pfam" id="PF04357">
    <property type="entry name" value="TamB"/>
    <property type="match status" value="2"/>
</dbReference>
<feature type="transmembrane region" description="Helical" evidence="7">
    <location>
        <begin position="70"/>
        <end position="92"/>
    </location>
</feature>
<dbReference type="Proteomes" id="UP000292958">
    <property type="component" value="Unassembled WGS sequence"/>
</dbReference>